<gene>
    <name evidence="1" type="ORF">HNQ03_003206</name>
</gene>
<dbReference type="EMBL" id="JABSNO010000045">
    <property type="protein sequence ID" value="NRS94106.1"/>
    <property type="molecule type" value="Genomic_DNA"/>
</dbReference>
<dbReference type="AlphaFoldDB" id="A0A8J8GAB3"/>
<reference evidence="1" key="1">
    <citation type="submission" date="2020-05" db="EMBL/GenBank/DDBJ databases">
        <title>Genomic Encyclopedia of Type Strains, Phase IV (KMG-V): Genome sequencing to study the core and pangenomes of soil and plant-associated prokaryotes.</title>
        <authorList>
            <person name="Whitman W."/>
        </authorList>
    </citation>
    <scope>NUCLEOTIDE SEQUENCE</scope>
    <source>
        <strain evidence="1">16F</strain>
    </source>
</reference>
<evidence type="ECO:0000313" key="2">
    <source>
        <dbReference type="Proteomes" id="UP000610746"/>
    </source>
</evidence>
<comment type="caution">
    <text evidence="1">The sequence shown here is derived from an EMBL/GenBank/DDBJ whole genome shotgun (WGS) entry which is preliminary data.</text>
</comment>
<dbReference type="Proteomes" id="UP000610746">
    <property type="component" value="Unassembled WGS sequence"/>
</dbReference>
<evidence type="ECO:0008006" key="3">
    <source>
        <dbReference type="Google" id="ProtNLM"/>
    </source>
</evidence>
<dbReference type="RefSeq" id="WP_173780631.1">
    <property type="nucleotide sequence ID" value="NZ_JABSNO010000045.1"/>
</dbReference>
<evidence type="ECO:0000313" key="1">
    <source>
        <dbReference type="EMBL" id="NRS94106.1"/>
    </source>
</evidence>
<accession>A0A8J8GAB3</accession>
<proteinExistence type="predicted"/>
<organism evidence="1 2">
    <name type="scientific">Frigoriflavimonas asaccharolytica</name>
    <dbReference type="NCBI Taxonomy" id="2735899"/>
    <lineage>
        <taxon>Bacteria</taxon>
        <taxon>Pseudomonadati</taxon>
        <taxon>Bacteroidota</taxon>
        <taxon>Flavobacteriia</taxon>
        <taxon>Flavobacteriales</taxon>
        <taxon>Weeksellaceae</taxon>
        <taxon>Frigoriflavimonas</taxon>
    </lineage>
</organism>
<protein>
    <recommendedName>
        <fullName evidence="3">LysM domain-containing protein</fullName>
    </recommendedName>
</protein>
<sequence>MTNEDNNYIKLKIEGIFKLKKVASEFNITSDDLVAFHNQFCDISELLPLNMPKHVEHVYLPAQNFKDRDVKLLKSTKLALPTVVSEKTYGVMLNFLPKDLKMHYKIKVKKENGFLEISKEKTYINNKEIEQTIEQLFEKAEQVLYPIQIATDEKGAIFKIINNEGIANHWEKDCKPMLVEYYKSETADNIIGKLDKSFKNLSSKKDLLERNLFYKLFFLPVYTNYPDFFKKDFLKIYFSGIKNVVNYTVEYSLEKEFTRGQKIALRISGKEEGNIFNKNSEKGEIDLLYKFHKESNAIFSITGFATAVENGIPHKIDFQLYELENNS</sequence>
<keyword evidence="2" id="KW-1185">Reference proteome</keyword>
<name>A0A8J8GAB3_9FLAO</name>